<dbReference type="EMBL" id="JACGWK010000012">
    <property type="protein sequence ID" value="KAL0322709.1"/>
    <property type="molecule type" value="Genomic_DNA"/>
</dbReference>
<name>A0AAW2LUC0_9LAMI</name>
<reference evidence="1" key="1">
    <citation type="submission" date="2020-06" db="EMBL/GenBank/DDBJ databases">
        <authorList>
            <person name="Li T."/>
            <person name="Hu X."/>
            <person name="Zhang T."/>
            <person name="Song X."/>
            <person name="Zhang H."/>
            <person name="Dai N."/>
            <person name="Sheng W."/>
            <person name="Hou X."/>
            <person name="Wei L."/>
        </authorList>
    </citation>
    <scope>NUCLEOTIDE SEQUENCE</scope>
    <source>
        <strain evidence="1">G01</strain>
        <tissue evidence="1">Leaf</tissue>
    </source>
</reference>
<accession>A0AAW2LUC0</accession>
<dbReference type="AlphaFoldDB" id="A0AAW2LUC0"/>
<reference evidence="1" key="2">
    <citation type="journal article" date="2024" name="Plant">
        <title>Genomic evolution and insights into agronomic trait innovations of Sesamum species.</title>
        <authorList>
            <person name="Miao H."/>
            <person name="Wang L."/>
            <person name="Qu L."/>
            <person name="Liu H."/>
            <person name="Sun Y."/>
            <person name="Le M."/>
            <person name="Wang Q."/>
            <person name="Wei S."/>
            <person name="Zheng Y."/>
            <person name="Lin W."/>
            <person name="Duan Y."/>
            <person name="Cao H."/>
            <person name="Xiong S."/>
            <person name="Wang X."/>
            <person name="Wei L."/>
            <person name="Li C."/>
            <person name="Ma Q."/>
            <person name="Ju M."/>
            <person name="Zhao R."/>
            <person name="Li G."/>
            <person name="Mu C."/>
            <person name="Tian Q."/>
            <person name="Mei H."/>
            <person name="Zhang T."/>
            <person name="Gao T."/>
            <person name="Zhang H."/>
        </authorList>
    </citation>
    <scope>NUCLEOTIDE SEQUENCE</scope>
    <source>
        <strain evidence="1">G01</strain>
    </source>
</reference>
<comment type="caution">
    <text evidence="1">The sequence shown here is derived from an EMBL/GenBank/DDBJ whole genome shotgun (WGS) entry which is preliminary data.</text>
</comment>
<proteinExistence type="predicted"/>
<sequence length="50" mass="5861">MGKKKGNLITIHRRMREKGGLGWRTGRWHNGWHRRHIRPTEITVTGSGSR</sequence>
<organism evidence="1">
    <name type="scientific">Sesamum angustifolium</name>
    <dbReference type="NCBI Taxonomy" id="2727405"/>
    <lineage>
        <taxon>Eukaryota</taxon>
        <taxon>Viridiplantae</taxon>
        <taxon>Streptophyta</taxon>
        <taxon>Embryophyta</taxon>
        <taxon>Tracheophyta</taxon>
        <taxon>Spermatophyta</taxon>
        <taxon>Magnoliopsida</taxon>
        <taxon>eudicotyledons</taxon>
        <taxon>Gunneridae</taxon>
        <taxon>Pentapetalae</taxon>
        <taxon>asterids</taxon>
        <taxon>lamiids</taxon>
        <taxon>Lamiales</taxon>
        <taxon>Pedaliaceae</taxon>
        <taxon>Sesamum</taxon>
    </lineage>
</organism>
<evidence type="ECO:0000313" key="1">
    <source>
        <dbReference type="EMBL" id="KAL0322709.1"/>
    </source>
</evidence>
<protein>
    <submittedName>
        <fullName evidence="1">Uncharacterized protein</fullName>
    </submittedName>
</protein>
<gene>
    <name evidence="1" type="ORF">Sangu_1890200</name>
</gene>